<evidence type="ECO:0000313" key="3">
    <source>
        <dbReference type="Proteomes" id="UP000245916"/>
    </source>
</evidence>
<dbReference type="InterPro" id="IPR011990">
    <property type="entry name" value="TPR-like_helical_dom_sf"/>
</dbReference>
<sequence length="341" mass="36168">MWRISRRTPRLPPYASGRAAGRIGRSLEESLLMHRAKSLIPLALLISSPSLAAQLSDDLVAELDAAAAGETGEQRTEEPAADPQPDEQEQTIEGEEAADPNGEGEAGNDLIAKLASLAAEGDAEAAYHLGMAYHLGANGAKKDLPKAFELFKQSAEAGNPLGAYMLGSYYAGDGGNAVEADAELALKHKLAAADAGHALAQHDVAQQFYERGETDKALDYLLASAKQGYLPSLQALASLYSGEGKVAKDPVRQFAYVALLQGSSGDAPSKRLQEWRDKMQAELSEEQLKQAVEIVQTWKTEPSEVTQKALSGEAAALKLLGLEAAAPEPPKIDSQEAPEGR</sequence>
<accession>A0A2U2IZG0</accession>
<evidence type="ECO:0008006" key="4">
    <source>
        <dbReference type="Google" id="ProtNLM"/>
    </source>
</evidence>
<comment type="caution">
    <text evidence="2">The sequence shown here is derived from an EMBL/GenBank/DDBJ whole genome shotgun (WGS) entry which is preliminary data.</text>
</comment>
<dbReference type="AlphaFoldDB" id="A0A2U2IZG0"/>
<dbReference type="Proteomes" id="UP000245916">
    <property type="component" value="Unassembled WGS sequence"/>
</dbReference>
<dbReference type="PANTHER" id="PTHR11102">
    <property type="entry name" value="SEL-1-LIKE PROTEIN"/>
    <property type="match status" value="1"/>
</dbReference>
<dbReference type="SUPFAM" id="SSF81901">
    <property type="entry name" value="HCP-like"/>
    <property type="match status" value="1"/>
</dbReference>
<feature type="compositionally biased region" description="Acidic residues" evidence="1">
    <location>
        <begin position="84"/>
        <end position="98"/>
    </location>
</feature>
<reference evidence="2 3" key="1">
    <citation type="submission" date="2018-05" db="EMBL/GenBank/DDBJ databases">
        <title>Genome of Sphingosinicella humi QZX222.</title>
        <authorList>
            <person name="Qiao Z."/>
            <person name="Wang G."/>
        </authorList>
    </citation>
    <scope>NUCLEOTIDE SEQUENCE [LARGE SCALE GENOMIC DNA]</scope>
    <source>
        <strain evidence="2 3">QZX222</strain>
    </source>
</reference>
<keyword evidence="3" id="KW-1185">Reference proteome</keyword>
<protein>
    <recommendedName>
        <fullName evidence="4">Sel1 repeat family protein</fullName>
    </recommendedName>
</protein>
<dbReference type="Gene3D" id="1.25.40.10">
    <property type="entry name" value="Tetratricopeptide repeat domain"/>
    <property type="match status" value="1"/>
</dbReference>
<dbReference type="Pfam" id="PF08238">
    <property type="entry name" value="Sel1"/>
    <property type="match status" value="3"/>
</dbReference>
<dbReference type="SMART" id="SM00671">
    <property type="entry name" value="SEL1"/>
    <property type="match status" value="3"/>
</dbReference>
<dbReference type="InterPro" id="IPR006597">
    <property type="entry name" value="Sel1-like"/>
</dbReference>
<dbReference type="InterPro" id="IPR050767">
    <property type="entry name" value="Sel1_AlgK"/>
</dbReference>
<evidence type="ECO:0000313" key="2">
    <source>
        <dbReference type="EMBL" id="PWG01466.1"/>
    </source>
</evidence>
<name>A0A2U2IZG0_9SPHN</name>
<proteinExistence type="predicted"/>
<gene>
    <name evidence="2" type="ORF">DF286_00215</name>
</gene>
<dbReference type="EMBL" id="QFFF01000001">
    <property type="protein sequence ID" value="PWG01466.1"/>
    <property type="molecule type" value="Genomic_DNA"/>
</dbReference>
<organism evidence="2 3">
    <name type="scientific">Allosphingosinicella humi</name>
    <dbReference type="NCBI Taxonomy" id="2068657"/>
    <lineage>
        <taxon>Bacteria</taxon>
        <taxon>Pseudomonadati</taxon>
        <taxon>Pseudomonadota</taxon>
        <taxon>Alphaproteobacteria</taxon>
        <taxon>Sphingomonadales</taxon>
        <taxon>Sphingomonadaceae</taxon>
        <taxon>Allosphingosinicella</taxon>
    </lineage>
</organism>
<evidence type="ECO:0000256" key="1">
    <source>
        <dbReference type="SAM" id="MobiDB-lite"/>
    </source>
</evidence>
<feature type="region of interest" description="Disordered" evidence="1">
    <location>
        <begin position="67"/>
        <end position="106"/>
    </location>
</feature>
<dbReference type="PANTHER" id="PTHR11102:SF160">
    <property type="entry name" value="ERAD-ASSOCIATED E3 UBIQUITIN-PROTEIN LIGASE COMPONENT HRD3"/>
    <property type="match status" value="1"/>
</dbReference>